<evidence type="ECO:0000313" key="18">
    <source>
        <dbReference type="RefSeq" id="XP_031566717.1"/>
    </source>
</evidence>
<evidence type="ECO:0000313" key="16">
    <source>
        <dbReference type="Proteomes" id="UP000515163"/>
    </source>
</evidence>
<evidence type="ECO:0000256" key="12">
    <source>
        <dbReference type="ARBA" id="ARBA00023224"/>
    </source>
</evidence>
<dbReference type="PROSITE" id="PS50259">
    <property type="entry name" value="G_PROTEIN_RECEP_F3_4"/>
    <property type="match status" value="1"/>
</dbReference>
<accession>A0A6P8IIT7</accession>
<evidence type="ECO:0000256" key="6">
    <source>
        <dbReference type="ARBA" id="ARBA00022989"/>
    </source>
</evidence>
<evidence type="ECO:0000256" key="1">
    <source>
        <dbReference type="ARBA" id="ARBA00004651"/>
    </source>
</evidence>
<evidence type="ECO:0000256" key="8">
    <source>
        <dbReference type="ARBA" id="ARBA00023136"/>
    </source>
</evidence>
<reference evidence="17 18" key="1">
    <citation type="submission" date="2025-04" db="UniProtKB">
        <authorList>
            <consortium name="RefSeq"/>
        </authorList>
    </citation>
    <scope>IDENTIFICATION</scope>
    <source>
        <tissue evidence="17 18">Tentacle</tissue>
    </source>
</reference>
<keyword evidence="8 14" id="KW-0472">Membrane</keyword>
<keyword evidence="9" id="KW-1015">Disulfide bond</keyword>
<keyword evidence="10" id="KW-0675">Receptor</keyword>
<dbReference type="PROSITE" id="PS00980">
    <property type="entry name" value="G_PROTEIN_RECEP_F3_2"/>
    <property type="match status" value="1"/>
</dbReference>
<keyword evidence="5" id="KW-0732">Signal</keyword>
<gene>
    <name evidence="17 18" type="primary">LOC116301745</name>
</gene>
<keyword evidence="16" id="KW-1185">Reference proteome</keyword>
<keyword evidence="3" id="KW-1003">Cell membrane</keyword>
<dbReference type="RefSeq" id="XP_031566717.1">
    <property type="nucleotide sequence ID" value="XM_031710857.1"/>
</dbReference>
<evidence type="ECO:0000256" key="2">
    <source>
        <dbReference type="ARBA" id="ARBA00007242"/>
    </source>
</evidence>
<feature type="transmembrane region" description="Helical" evidence="14">
    <location>
        <begin position="753"/>
        <end position="777"/>
    </location>
</feature>
<feature type="compositionally biased region" description="Polar residues" evidence="13">
    <location>
        <begin position="858"/>
        <end position="874"/>
    </location>
</feature>
<dbReference type="GO" id="GO:0004930">
    <property type="term" value="F:G protein-coupled receptor activity"/>
    <property type="evidence" value="ECO:0007669"/>
    <property type="project" value="UniProtKB-KW"/>
</dbReference>
<dbReference type="RefSeq" id="XP_031566715.1">
    <property type="nucleotide sequence ID" value="XM_031710855.1"/>
</dbReference>
<dbReference type="FunFam" id="3.40.50.2300:FF:000009">
    <property type="entry name" value="Glutamate receptor, metabotropic 4"/>
    <property type="match status" value="1"/>
</dbReference>
<evidence type="ECO:0000256" key="11">
    <source>
        <dbReference type="ARBA" id="ARBA00023180"/>
    </source>
</evidence>
<evidence type="ECO:0000256" key="10">
    <source>
        <dbReference type="ARBA" id="ARBA00023170"/>
    </source>
</evidence>
<dbReference type="Proteomes" id="UP000515163">
    <property type="component" value="Unplaced"/>
</dbReference>
<evidence type="ECO:0000256" key="7">
    <source>
        <dbReference type="ARBA" id="ARBA00023040"/>
    </source>
</evidence>
<evidence type="ECO:0000259" key="15">
    <source>
        <dbReference type="PROSITE" id="PS50259"/>
    </source>
</evidence>
<keyword evidence="12" id="KW-0807">Transducer</keyword>
<keyword evidence="11" id="KW-0325">Glycoprotein</keyword>
<feature type="region of interest" description="Disordered" evidence="13">
    <location>
        <begin position="858"/>
        <end position="881"/>
    </location>
</feature>
<feature type="transmembrane region" description="Helical" evidence="14">
    <location>
        <begin position="665"/>
        <end position="684"/>
    </location>
</feature>
<dbReference type="CDD" id="cd15285">
    <property type="entry name" value="7tmC_mGluR_group1"/>
    <property type="match status" value="1"/>
</dbReference>
<feature type="transmembrane region" description="Helical" evidence="14">
    <location>
        <begin position="599"/>
        <end position="625"/>
    </location>
</feature>
<dbReference type="InterPro" id="IPR017979">
    <property type="entry name" value="GPCR_3_CS"/>
</dbReference>
<feature type="transmembrane region" description="Helical" evidence="14">
    <location>
        <begin position="827"/>
        <end position="848"/>
    </location>
</feature>
<dbReference type="PANTHER" id="PTHR24060">
    <property type="entry name" value="METABOTROPIC GLUTAMATE RECEPTOR"/>
    <property type="match status" value="1"/>
</dbReference>
<comment type="similarity">
    <text evidence="2">Belongs to the G-protein coupled receptor 3 family.</text>
</comment>
<dbReference type="GeneID" id="116301745"/>
<dbReference type="PRINTS" id="PR00593">
    <property type="entry name" value="MTABOTROPICR"/>
</dbReference>
<evidence type="ECO:0000256" key="13">
    <source>
        <dbReference type="SAM" id="MobiDB-lite"/>
    </source>
</evidence>
<dbReference type="Pfam" id="PF00003">
    <property type="entry name" value="7tm_3"/>
    <property type="match status" value="1"/>
</dbReference>
<dbReference type="GO" id="GO:0005886">
    <property type="term" value="C:plasma membrane"/>
    <property type="evidence" value="ECO:0007669"/>
    <property type="project" value="UniProtKB-SubCell"/>
</dbReference>
<dbReference type="InterPro" id="IPR038550">
    <property type="entry name" value="GPCR_3_9-Cys_sf"/>
</dbReference>
<keyword evidence="4 14" id="KW-0812">Transmembrane</keyword>
<feature type="domain" description="G-protein coupled receptors family 3 profile" evidence="15">
    <location>
        <begin position="599"/>
        <end position="862"/>
    </location>
</feature>
<dbReference type="InterPro" id="IPR050726">
    <property type="entry name" value="mGluR"/>
</dbReference>
<feature type="transmembrane region" description="Helical" evidence="14">
    <location>
        <begin position="637"/>
        <end position="659"/>
    </location>
</feature>
<dbReference type="InterPro" id="IPR028082">
    <property type="entry name" value="Peripla_BP_I"/>
</dbReference>
<dbReference type="InterPro" id="IPR001828">
    <property type="entry name" value="ANF_lig-bd_rcpt"/>
</dbReference>
<dbReference type="SUPFAM" id="SSF53822">
    <property type="entry name" value="Periplasmic binding protein-like I"/>
    <property type="match status" value="1"/>
</dbReference>
<organism evidence="16 18">
    <name type="scientific">Actinia tenebrosa</name>
    <name type="common">Australian red waratah sea anemone</name>
    <dbReference type="NCBI Taxonomy" id="6105"/>
    <lineage>
        <taxon>Eukaryota</taxon>
        <taxon>Metazoa</taxon>
        <taxon>Cnidaria</taxon>
        <taxon>Anthozoa</taxon>
        <taxon>Hexacorallia</taxon>
        <taxon>Actiniaria</taxon>
        <taxon>Actiniidae</taxon>
        <taxon>Actinia</taxon>
    </lineage>
</organism>
<evidence type="ECO:0000256" key="14">
    <source>
        <dbReference type="SAM" id="Phobius"/>
    </source>
</evidence>
<dbReference type="Gene3D" id="3.40.50.2300">
    <property type="match status" value="2"/>
</dbReference>
<feature type="transmembrane region" description="Helical" evidence="14">
    <location>
        <begin position="789"/>
        <end position="807"/>
    </location>
</feature>
<dbReference type="Pfam" id="PF01094">
    <property type="entry name" value="ANF_receptor"/>
    <property type="match status" value="1"/>
</dbReference>
<keyword evidence="7" id="KW-0297">G-protein coupled receptor</keyword>
<evidence type="ECO:0000256" key="3">
    <source>
        <dbReference type="ARBA" id="ARBA00022475"/>
    </source>
</evidence>
<name>A0A6P8IIT7_ACTTE</name>
<evidence type="ECO:0000313" key="17">
    <source>
        <dbReference type="RefSeq" id="XP_031566715.1"/>
    </source>
</evidence>
<dbReference type="InterPro" id="IPR017978">
    <property type="entry name" value="GPCR_3_C"/>
</dbReference>
<dbReference type="KEGG" id="aten:116301745"/>
<proteinExistence type="inferred from homology"/>
<keyword evidence="6 14" id="KW-1133">Transmembrane helix</keyword>
<feature type="transmembrane region" description="Helical" evidence="14">
    <location>
        <begin position="705"/>
        <end position="733"/>
    </location>
</feature>
<evidence type="ECO:0000256" key="5">
    <source>
        <dbReference type="ARBA" id="ARBA00022729"/>
    </source>
</evidence>
<dbReference type="PRINTS" id="PR00248">
    <property type="entry name" value="GPCRMGR"/>
</dbReference>
<protein>
    <submittedName>
        <fullName evidence="17 18">Metabotropic glutamate receptor 3-like</fullName>
    </submittedName>
</protein>
<dbReference type="FunFam" id="2.10.50.30:FF:000004">
    <property type="entry name" value="Taste receptor type 1 member 3-like protein"/>
    <property type="match status" value="1"/>
</dbReference>
<dbReference type="InterPro" id="IPR000337">
    <property type="entry name" value="GPCR_3"/>
</dbReference>
<dbReference type="Gene3D" id="2.10.50.30">
    <property type="entry name" value="GPCR, family 3, nine cysteines domain"/>
    <property type="match status" value="1"/>
</dbReference>
<comment type="subcellular location">
    <subcellularLocation>
        <location evidence="1">Cell membrane</location>
        <topology evidence="1">Multi-pass membrane protein</topology>
    </subcellularLocation>
</comment>
<dbReference type="AlphaFoldDB" id="A0A6P8IIT7"/>
<dbReference type="OrthoDB" id="425344at2759"/>
<dbReference type="InterPro" id="IPR000162">
    <property type="entry name" value="GPCR_3_mtglu_rcpt"/>
</dbReference>
<dbReference type="CDD" id="cd06362">
    <property type="entry name" value="PBP1_mGluR"/>
    <property type="match status" value="1"/>
</dbReference>
<evidence type="ECO:0000256" key="4">
    <source>
        <dbReference type="ARBA" id="ARBA00022692"/>
    </source>
</evidence>
<evidence type="ECO:0000256" key="9">
    <source>
        <dbReference type="ARBA" id="ARBA00023157"/>
    </source>
</evidence>
<sequence length="913" mass="102024">MMMFFNLKTPLFFLSLSSYELLGFSLVISTLMSNAIGVVGLTEGAPVPEYTTLNPSMSNTRGKEIIFPPNKLADITLGGLFPVHQKLNTIFGQSCGELDSERGIHRLEAMLYAVAQVNENTTLLPNITLGANIHDTCGQDTIALEESLEFVTEKLMRRNPIKCQSPEGANRNQSKIVAGVIGAASSTVSIQVANLLRLFKMPQISYASTSPDLSNKYKYDYFVRTVPPDTLQARAMVDIIVALNWTSVFTVHSHGNYAERGIEKFLTLAKAANICTVSSGRLSESPTTDEFDVIIQKFIQERNTRGVVLFCNDNDIRQLLEASARAKAVGRFVWIGSEFWGTRRHPVEDIEDKANGAITVRLKSVQDVGFREYFTNLTPEKHSKVNPWFNEFWGQHFNCTISSNSSTCPKNATLEKDMYLDDKVPFVIDAVNAFANAFHRLYVDLCPSMTGLCPAMKLSQMGPILLEALRNTSFEGASGRVRFDVHGDSSGRYDIFRFIRGDYIKVASWDDKLVDVSSLLYKKDESASTIESYCSVPCGIGYYRELKTDKSCCWSCKPCGEDEYVQDYTRCTSCPIGETSTLNRTTCRMLDLRYISSNWTIMVTCIAGIGIVCTCLVAVVFVRFSDTPLVKASGRELTFMLLLGLLLCYGVGIALVLHPSTFICYIQRGGVGFCVCVCYSALLIKTNRIARIFKKSERSTRPPGFINPLSQLAILAALVGIEMILAGIGIVTWPPKASRMYPTKTDMLLTCNIQNYDLMVALLYNMLLIFLCTWYAFKTRKTPANFNEARYIGFATYTTCVIWLTFLPVQFGVNDKDYKTITLSVNITLNATTLLLCVFGPKIYILIFRPTRNVRSRSQTTWRTDQDSSTNTGRTKSDSELSQVELGFDNPVGVKEKEIPHKNLPDSVFYLSR</sequence>